<organism evidence="2 3">
    <name type="scientific">Kolteria novifilia</name>
    <dbReference type="NCBI Taxonomy" id="2527975"/>
    <lineage>
        <taxon>Bacteria</taxon>
        <taxon>Pseudomonadati</taxon>
        <taxon>Planctomycetota</taxon>
        <taxon>Planctomycetia</taxon>
        <taxon>Kolteriales</taxon>
        <taxon>Kolteriaceae</taxon>
        <taxon>Kolteria</taxon>
    </lineage>
</organism>
<dbReference type="KEGG" id="knv:Pan216_28910"/>
<reference evidence="2 3" key="1">
    <citation type="submission" date="2019-02" db="EMBL/GenBank/DDBJ databases">
        <title>Deep-cultivation of Planctomycetes and their phenomic and genomic characterization uncovers novel biology.</title>
        <authorList>
            <person name="Wiegand S."/>
            <person name="Jogler M."/>
            <person name="Boedeker C."/>
            <person name="Pinto D."/>
            <person name="Vollmers J."/>
            <person name="Rivas-Marin E."/>
            <person name="Kohn T."/>
            <person name="Peeters S.H."/>
            <person name="Heuer A."/>
            <person name="Rast P."/>
            <person name="Oberbeckmann S."/>
            <person name="Bunk B."/>
            <person name="Jeske O."/>
            <person name="Meyerdierks A."/>
            <person name="Storesund J.E."/>
            <person name="Kallscheuer N."/>
            <person name="Luecker S."/>
            <person name="Lage O.M."/>
            <person name="Pohl T."/>
            <person name="Merkel B.J."/>
            <person name="Hornburger P."/>
            <person name="Mueller R.-W."/>
            <person name="Bruemmer F."/>
            <person name="Labrenz M."/>
            <person name="Spormann A.M."/>
            <person name="Op den Camp H."/>
            <person name="Overmann J."/>
            <person name="Amann R."/>
            <person name="Jetten M.S.M."/>
            <person name="Mascher T."/>
            <person name="Medema M.H."/>
            <person name="Devos D.P."/>
            <person name="Kaster A.-K."/>
            <person name="Ovreas L."/>
            <person name="Rohde M."/>
            <person name="Galperin M.Y."/>
            <person name="Jogler C."/>
        </authorList>
    </citation>
    <scope>NUCLEOTIDE SEQUENCE [LARGE SCALE GENOMIC DNA]</scope>
    <source>
        <strain evidence="2 3">Pan216</strain>
    </source>
</reference>
<dbReference type="RefSeq" id="WP_419193638.1">
    <property type="nucleotide sequence ID" value="NZ_CP036279.1"/>
</dbReference>
<accession>A0A518B4X1</accession>
<proteinExistence type="predicted"/>
<evidence type="ECO:0000313" key="2">
    <source>
        <dbReference type="EMBL" id="QDU62025.1"/>
    </source>
</evidence>
<dbReference type="GO" id="GO:0016301">
    <property type="term" value="F:kinase activity"/>
    <property type="evidence" value="ECO:0007669"/>
    <property type="project" value="UniProtKB-KW"/>
</dbReference>
<dbReference type="AlphaFoldDB" id="A0A518B4X1"/>
<dbReference type="EMBL" id="CP036279">
    <property type="protein sequence ID" value="QDU62025.1"/>
    <property type="molecule type" value="Genomic_DNA"/>
</dbReference>
<keyword evidence="2" id="KW-0418">Kinase</keyword>
<name>A0A518B4X1_9BACT</name>
<dbReference type="Proteomes" id="UP000317093">
    <property type="component" value="Chromosome"/>
</dbReference>
<gene>
    <name evidence="2" type="ORF">Pan216_28910</name>
</gene>
<keyword evidence="3" id="KW-1185">Reference proteome</keyword>
<dbReference type="InterPro" id="IPR027417">
    <property type="entry name" value="P-loop_NTPase"/>
</dbReference>
<sequence>MTNDRGAMNTLHRPVLHGYAPGESDGSEPFVPGITIAVSRQTGSRGRAIAQRTAELLGWQSIDQDTLECMIQHPEYCSTIEESPSPAALEWIEEQVARIHQGDPPICHQEFLPLAQVVLGLSAVGNCVILGRGAGFLLPTDVRLHVRLIAPERDRIAYISEVERLSLQEAERFVSERDDARSSFLEQAFGKASTDVSSYDLILNVPEFGLEGCATLIASAAKAKAEHILEHSLPPQR</sequence>
<evidence type="ECO:0000256" key="1">
    <source>
        <dbReference type="SAM" id="MobiDB-lite"/>
    </source>
</evidence>
<protein>
    <submittedName>
        <fullName evidence="2">Cytidylate kinase</fullName>
    </submittedName>
</protein>
<dbReference type="Gene3D" id="3.40.50.300">
    <property type="entry name" value="P-loop containing nucleotide triphosphate hydrolases"/>
    <property type="match status" value="1"/>
</dbReference>
<feature type="region of interest" description="Disordered" evidence="1">
    <location>
        <begin position="1"/>
        <end position="26"/>
    </location>
</feature>
<evidence type="ECO:0000313" key="3">
    <source>
        <dbReference type="Proteomes" id="UP000317093"/>
    </source>
</evidence>
<keyword evidence="2" id="KW-0808">Transferase</keyword>
<dbReference type="Pfam" id="PF13189">
    <property type="entry name" value="Cytidylate_kin2"/>
    <property type="match status" value="1"/>
</dbReference>